<comment type="caution">
    <text evidence="3">The sequence shown here is derived from an EMBL/GenBank/DDBJ whole genome shotgun (WGS) entry which is preliminary data.</text>
</comment>
<dbReference type="AlphaFoldDB" id="A0A3N4R5S3"/>
<reference evidence="4 5" key="1">
    <citation type="submission" date="2018-11" db="EMBL/GenBank/DDBJ databases">
        <title>Sequencing the genomes of 1000 actinobacteria strains.</title>
        <authorList>
            <person name="Klenk H.-P."/>
        </authorList>
    </citation>
    <scope>NUCLEOTIDE SEQUENCE [LARGE SCALE GENOMIC DNA]</scope>
    <source>
        <strain evidence="2 5">DSM 44780</strain>
        <strain evidence="3 4">DSM 44781</strain>
    </source>
</reference>
<organism evidence="3 4">
    <name type="scientific">Kitasatospora cineracea</name>
    <dbReference type="NCBI Taxonomy" id="88074"/>
    <lineage>
        <taxon>Bacteria</taxon>
        <taxon>Bacillati</taxon>
        <taxon>Actinomycetota</taxon>
        <taxon>Actinomycetes</taxon>
        <taxon>Kitasatosporales</taxon>
        <taxon>Streptomycetaceae</taxon>
        <taxon>Kitasatospora</taxon>
    </lineage>
</organism>
<dbReference type="Proteomes" id="UP000267408">
    <property type="component" value="Unassembled WGS sequence"/>
</dbReference>
<dbReference type="RefSeq" id="WP_123562458.1">
    <property type="nucleotide sequence ID" value="NZ_JBEYIY010000063.1"/>
</dbReference>
<protein>
    <submittedName>
        <fullName evidence="3">Acyl carrier protein</fullName>
    </submittedName>
</protein>
<evidence type="ECO:0000313" key="4">
    <source>
        <dbReference type="Proteomes" id="UP000266906"/>
    </source>
</evidence>
<dbReference type="PROSITE" id="PS50075">
    <property type="entry name" value="CARRIER"/>
    <property type="match status" value="1"/>
</dbReference>
<sequence length="88" mass="9514">MSADINRFIVKSLAEMNYDTSEISDETPLGPSGLDLESLALAEIAIQVEDEYGVRIDEDETEQLALMTLGELAAEIARRASLIQAGGK</sequence>
<keyword evidence="4" id="KW-1185">Reference proteome</keyword>
<dbReference type="InterPro" id="IPR036736">
    <property type="entry name" value="ACP-like_sf"/>
</dbReference>
<dbReference type="OrthoDB" id="3401807at2"/>
<evidence type="ECO:0000313" key="3">
    <source>
        <dbReference type="EMBL" id="RPE28512.1"/>
    </source>
</evidence>
<dbReference type="EMBL" id="RJVJ01000002">
    <property type="protein sequence ID" value="ROR38087.1"/>
    <property type="molecule type" value="Genomic_DNA"/>
</dbReference>
<proteinExistence type="predicted"/>
<evidence type="ECO:0000313" key="2">
    <source>
        <dbReference type="EMBL" id="ROR38087.1"/>
    </source>
</evidence>
<evidence type="ECO:0000313" key="5">
    <source>
        <dbReference type="Proteomes" id="UP000267408"/>
    </source>
</evidence>
<dbReference type="SUPFAM" id="SSF47336">
    <property type="entry name" value="ACP-like"/>
    <property type="match status" value="1"/>
</dbReference>
<feature type="domain" description="Carrier" evidence="1">
    <location>
        <begin position="1"/>
        <end position="80"/>
    </location>
</feature>
<name>A0A3N4R5S3_9ACTN</name>
<dbReference type="Proteomes" id="UP000266906">
    <property type="component" value="Unassembled WGS sequence"/>
</dbReference>
<dbReference type="InterPro" id="IPR009081">
    <property type="entry name" value="PP-bd_ACP"/>
</dbReference>
<accession>A0A3N4R5S3</accession>
<dbReference type="Pfam" id="PF00550">
    <property type="entry name" value="PP-binding"/>
    <property type="match status" value="1"/>
</dbReference>
<accession>A0A8G1X8S0</accession>
<evidence type="ECO:0000259" key="1">
    <source>
        <dbReference type="PROSITE" id="PS50075"/>
    </source>
</evidence>
<gene>
    <name evidence="3" type="ORF">EDD38_5649</name>
    <name evidence="2" type="ORF">EDD39_6250</name>
</gene>
<dbReference type="Gene3D" id="1.10.1200.10">
    <property type="entry name" value="ACP-like"/>
    <property type="match status" value="1"/>
</dbReference>
<dbReference type="EMBL" id="RKQG01000002">
    <property type="protein sequence ID" value="RPE28512.1"/>
    <property type="molecule type" value="Genomic_DNA"/>
</dbReference>